<feature type="domain" description="Phosphoadenosine phosphosulphate reductase" evidence="5">
    <location>
        <begin position="39"/>
        <end position="218"/>
    </location>
</feature>
<dbReference type="CDD" id="cd23945">
    <property type="entry name" value="PAPS_reductase"/>
    <property type="match status" value="1"/>
</dbReference>
<evidence type="ECO:0000313" key="7">
    <source>
        <dbReference type="Proteomes" id="UP000006377"/>
    </source>
</evidence>
<dbReference type="InterPro" id="IPR004511">
    <property type="entry name" value="PAPS/APS_Rdtase"/>
</dbReference>
<keyword evidence="4" id="KW-0411">Iron-sulfur</keyword>
<dbReference type="HAMAP" id="MF_00063">
    <property type="entry name" value="CysH"/>
    <property type="match status" value="1"/>
</dbReference>
<dbReference type="GO" id="GO:0046872">
    <property type="term" value="F:metal ion binding"/>
    <property type="evidence" value="ECO:0007669"/>
    <property type="project" value="UniProtKB-KW"/>
</dbReference>
<feature type="binding site" evidence="4">
    <location>
        <position position="216"/>
    </location>
    <ligand>
        <name>[4Fe-4S] cluster</name>
        <dbReference type="ChEBI" id="CHEBI:49883"/>
    </ligand>
</feature>
<evidence type="ECO:0000313" key="6">
    <source>
        <dbReference type="EMBL" id="ABS64385.1"/>
    </source>
</evidence>
<keyword evidence="4" id="KW-0408">Iron</keyword>
<comment type="function">
    <text evidence="4">Catalyzes the formation of sulfite from adenosine 5'-phosphosulfate (APS) using thioredoxin as an electron donor.</text>
</comment>
<dbReference type="Proteomes" id="UP000006377">
    <property type="component" value="Chromosome"/>
</dbReference>
<comment type="similarity">
    <text evidence="1 4">Belongs to the PAPS reductase family. CysH subfamily.</text>
</comment>
<evidence type="ECO:0000256" key="3">
    <source>
        <dbReference type="ARBA" id="ARBA00024327"/>
    </source>
</evidence>
<comment type="subcellular location">
    <subcellularLocation>
        <location evidence="4">Cytoplasm</location>
    </subcellularLocation>
</comment>
<dbReference type="SUPFAM" id="SSF52402">
    <property type="entry name" value="Adenine nucleotide alpha hydrolases-like"/>
    <property type="match status" value="1"/>
</dbReference>
<proteinExistence type="inferred from homology"/>
<dbReference type="InterPro" id="IPR014729">
    <property type="entry name" value="Rossmann-like_a/b/a_fold"/>
</dbReference>
<dbReference type="eggNOG" id="COG0175">
    <property type="taxonomic scope" value="Bacteria"/>
</dbReference>
<feature type="binding site" evidence="4">
    <location>
        <position position="213"/>
    </location>
    <ligand>
        <name>[4Fe-4S] cluster</name>
        <dbReference type="ChEBI" id="CHEBI:49883"/>
    </ligand>
</feature>
<dbReference type="PIRSF" id="PIRSF000857">
    <property type="entry name" value="PAPS_reductase"/>
    <property type="match status" value="1"/>
</dbReference>
<name>A7HWV2_PARL1</name>
<dbReference type="NCBIfam" id="NF002537">
    <property type="entry name" value="PRK02090.1"/>
    <property type="match status" value="1"/>
</dbReference>
<feature type="binding site" evidence="4">
    <location>
        <position position="120"/>
    </location>
    <ligand>
        <name>[4Fe-4S] cluster</name>
        <dbReference type="ChEBI" id="CHEBI:49883"/>
    </ligand>
</feature>
<dbReference type="GO" id="GO:0043866">
    <property type="term" value="F:adenylyl-sulfate reductase (thioredoxin) activity"/>
    <property type="evidence" value="ECO:0007669"/>
    <property type="project" value="UniProtKB-EC"/>
</dbReference>
<evidence type="ECO:0000256" key="2">
    <source>
        <dbReference type="ARBA" id="ARBA00023002"/>
    </source>
</evidence>
<feature type="binding site" evidence="4">
    <location>
        <position position="121"/>
    </location>
    <ligand>
        <name>[4Fe-4S] cluster</name>
        <dbReference type="ChEBI" id="CHEBI:49883"/>
    </ligand>
</feature>
<dbReference type="KEGG" id="pla:Plav_2777"/>
<dbReference type="HOGENOM" id="CLU_044089_2_1_5"/>
<dbReference type="EC" id="1.8.4.10" evidence="4"/>
<dbReference type="GO" id="GO:0051539">
    <property type="term" value="F:4 iron, 4 sulfur cluster binding"/>
    <property type="evidence" value="ECO:0007669"/>
    <property type="project" value="UniProtKB-UniRule"/>
</dbReference>
<accession>A7HWV2</accession>
<dbReference type="GO" id="GO:0070814">
    <property type="term" value="P:hydrogen sulfide biosynthetic process"/>
    <property type="evidence" value="ECO:0007669"/>
    <property type="project" value="UniProtKB-UniRule"/>
</dbReference>
<evidence type="ECO:0000256" key="1">
    <source>
        <dbReference type="ARBA" id="ARBA00009732"/>
    </source>
</evidence>
<keyword evidence="2 4" id="KW-0560">Oxidoreductase</keyword>
<organism evidence="6 7">
    <name type="scientific">Parvibaculum lavamentivorans (strain DS-1 / DSM 13023 / NCIMB 13966)</name>
    <dbReference type="NCBI Taxonomy" id="402881"/>
    <lineage>
        <taxon>Bacteria</taxon>
        <taxon>Pseudomonadati</taxon>
        <taxon>Pseudomonadota</taxon>
        <taxon>Alphaproteobacteria</taxon>
        <taxon>Hyphomicrobiales</taxon>
        <taxon>Parvibaculaceae</taxon>
        <taxon>Parvibaculum</taxon>
    </lineage>
</organism>
<comment type="catalytic activity">
    <reaction evidence="4">
        <text>[thioredoxin]-disulfide + sulfite + AMP + 2 H(+) = adenosine 5'-phosphosulfate + [thioredoxin]-dithiol</text>
        <dbReference type="Rhea" id="RHEA:21976"/>
        <dbReference type="Rhea" id="RHEA-COMP:10698"/>
        <dbReference type="Rhea" id="RHEA-COMP:10700"/>
        <dbReference type="ChEBI" id="CHEBI:15378"/>
        <dbReference type="ChEBI" id="CHEBI:17359"/>
        <dbReference type="ChEBI" id="CHEBI:29950"/>
        <dbReference type="ChEBI" id="CHEBI:50058"/>
        <dbReference type="ChEBI" id="CHEBI:58243"/>
        <dbReference type="ChEBI" id="CHEBI:456215"/>
        <dbReference type="EC" id="1.8.4.10"/>
    </reaction>
</comment>
<dbReference type="GO" id="GO:0004604">
    <property type="term" value="F:phosphoadenylyl-sulfate reductase (thioredoxin) activity"/>
    <property type="evidence" value="ECO:0007669"/>
    <property type="project" value="UniProtKB-UniRule"/>
</dbReference>
<dbReference type="Gene3D" id="3.40.50.620">
    <property type="entry name" value="HUPs"/>
    <property type="match status" value="1"/>
</dbReference>
<dbReference type="STRING" id="402881.Plav_2777"/>
<dbReference type="PANTHER" id="PTHR46509:SF1">
    <property type="entry name" value="PHOSPHOADENOSINE PHOSPHOSULFATE REDUCTASE"/>
    <property type="match status" value="1"/>
</dbReference>
<comment type="pathway">
    <text evidence="3 4">Sulfur metabolism; hydrogen sulfide biosynthesis; sulfite from sulfate.</text>
</comment>
<keyword evidence="4" id="KW-0479">Metal-binding</keyword>
<dbReference type="AlphaFoldDB" id="A7HWV2"/>
<keyword evidence="7" id="KW-1185">Reference proteome</keyword>
<sequence>MDAATVTSPALARLRESHKGLGGVELLEAMIKTEFPGKIAVVSSFGAESAVLLHMVAQVDPTTPVIFLNTGKLFGETLRFRDRLQEKLGLTDIRAVGPHPADLAAKDPNGGLWNADPDACCYVRKVLPLERALAGFDASITGRKRFQTNARAGMDPIEEEKIRGTGVPGSDAGTRFKINPLSYWGQDDLERYMDEYKLPRHPLVKDNYLSIGCMPCTERVPEGGSYRDGRWVGRDKDECGIHLPNNLDGDGI</sequence>
<evidence type="ECO:0000259" key="5">
    <source>
        <dbReference type="Pfam" id="PF01507"/>
    </source>
</evidence>
<dbReference type="Pfam" id="PF01507">
    <property type="entry name" value="PAPS_reduct"/>
    <property type="match status" value="1"/>
</dbReference>
<gene>
    <name evidence="4" type="primary">cysH</name>
    <name evidence="6" type="ordered locus">Plav_2777</name>
</gene>
<dbReference type="OrthoDB" id="9794018at2"/>
<dbReference type="PANTHER" id="PTHR46509">
    <property type="entry name" value="PHOSPHOADENOSINE PHOSPHOSULFATE REDUCTASE"/>
    <property type="match status" value="1"/>
</dbReference>
<comment type="cofactor">
    <cofactor evidence="4">
        <name>[4Fe-4S] cluster</name>
        <dbReference type="ChEBI" id="CHEBI:49883"/>
    </cofactor>
    <text evidence="4">Binds 1 [4Fe-4S] cluster per subunit.</text>
</comment>
<dbReference type="GO" id="GO:0019379">
    <property type="term" value="P:sulfate assimilation, phosphoadenylyl sulfate reduction by phosphoadenylyl-sulfate reductase (thioredoxin)"/>
    <property type="evidence" value="ECO:0007669"/>
    <property type="project" value="UniProtKB-UniRule"/>
</dbReference>
<protein>
    <recommendedName>
        <fullName evidence="4">Adenosine 5'-phosphosulfate reductase</fullName>
        <shortName evidence="4">APS reductase</shortName>
        <ecNumber evidence="4">1.8.4.10</ecNumber>
    </recommendedName>
    <alternativeName>
        <fullName evidence="4">5'-adenylylsulfate reductase</fullName>
    </alternativeName>
    <alternativeName>
        <fullName evidence="4">Thioredoxin-dependent 5'-adenylylsulfate reductase</fullName>
    </alternativeName>
</protein>
<reference evidence="6 7" key="1">
    <citation type="journal article" date="2011" name="Stand. Genomic Sci.">
        <title>Complete genome sequence of Parvibaculum lavamentivorans type strain (DS-1(T)).</title>
        <authorList>
            <person name="Schleheck D."/>
            <person name="Weiss M."/>
            <person name="Pitluck S."/>
            <person name="Bruce D."/>
            <person name="Land M.L."/>
            <person name="Han S."/>
            <person name="Saunders E."/>
            <person name="Tapia R."/>
            <person name="Detter C."/>
            <person name="Brettin T."/>
            <person name="Han J."/>
            <person name="Woyke T."/>
            <person name="Goodwin L."/>
            <person name="Pennacchio L."/>
            <person name="Nolan M."/>
            <person name="Cook A.M."/>
            <person name="Kjelleberg S."/>
            <person name="Thomas T."/>
        </authorList>
    </citation>
    <scope>NUCLEOTIDE SEQUENCE [LARGE SCALE GENOMIC DNA]</scope>
    <source>
        <strain evidence="7">DS-1 / DSM 13023 / NCIMB 13966</strain>
    </source>
</reference>
<keyword evidence="4" id="KW-0963">Cytoplasm</keyword>
<dbReference type="EMBL" id="CP000774">
    <property type="protein sequence ID" value="ABS64385.1"/>
    <property type="molecule type" value="Genomic_DNA"/>
</dbReference>
<evidence type="ECO:0000256" key="4">
    <source>
        <dbReference type="HAMAP-Rule" id="MF_00063"/>
    </source>
</evidence>
<dbReference type="InterPro" id="IPR002500">
    <property type="entry name" value="PAPS_reduct_dom"/>
</dbReference>
<dbReference type="GO" id="GO:0005737">
    <property type="term" value="C:cytoplasm"/>
    <property type="evidence" value="ECO:0007669"/>
    <property type="project" value="UniProtKB-SubCell"/>
</dbReference>
<feature type="active site" description="Nucleophile; cysteine thiosulfonate intermediate" evidence="4">
    <location>
        <position position="239"/>
    </location>
</feature>